<dbReference type="Gene3D" id="3.50.80.10">
    <property type="entry name" value="D-tyrosyl-tRNA(Tyr) deacylase"/>
    <property type="match status" value="1"/>
</dbReference>
<proteinExistence type="predicted"/>
<sequence length="50" mass="5607">MRQLPGNGDQNRSKRLEILCVSQFTLYHRLKGNSKTCSRAAVQIFAEAVA</sequence>
<organism evidence="4">
    <name type="scientific">Anopheles funestus</name>
    <name type="common">African malaria mosquito</name>
    <dbReference type="NCBI Taxonomy" id="62324"/>
    <lineage>
        <taxon>Eukaryota</taxon>
        <taxon>Metazoa</taxon>
        <taxon>Ecdysozoa</taxon>
        <taxon>Arthropoda</taxon>
        <taxon>Hexapoda</taxon>
        <taxon>Insecta</taxon>
        <taxon>Pterygota</taxon>
        <taxon>Neoptera</taxon>
        <taxon>Endopterygota</taxon>
        <taxon>Diptera</taxon>
        <taxon>Nematocera</taxon>
        <taxon>Culicoidea</taxon>
        <taxon>Culicidae</taxon>
        <taxon>Anophelinae</taxon>
        <taxon>Anopheles</taxon>
    </lineage>
</organism>
<protein>
    <recommendedName>
        <fullName evidence="1">D-aminoacyl-tRNA deacylase</fullName>
        <ecNumber evidence="1">3.1.1.96</ecNumber>
    </recommendedName>
</protein>
<evidence type="ECO:0000256" key="2">
    <source>
        <dbReference type="ARBA" id="ARBA00047676"/>
    </source>
</evidence>
<name>A0A182R7E8_ANOFN</name>
<comment type="catalytic activity">
    <reaction evidence="3">
        <text>a D-aminoacyl-tRNA + H2O = a tRNA + a D-alpha-amino acid + H(+)</text>
        <dbReference type="Rhea" id="RHEA:13953"/>
        <dbReference type="Rhea" id="RHEA-COMP:10123"/>
        <dbReference type="Rhea" id="RHEA-COMP:10124"/>
        <dbReference type="ChEBI" id="CHEBI:15377"/>
        <dbReference type="ChEBI" id="CHEBI:15378"/>
        <dbReference type="ChEBI" id="CHEBI:59871"/>
        <dbReference type="ChEBI" id="CHEBI:78442"/>
        <dbReference type="ChEBI" id="CHEBI:79333"/>
        <dbReference type="EC" id="3.1.1.96"/>
    </reaction>
</comment>
<accession>A0A182R7E8</accession>
<evidence type="ECO:0000313" key="4">
    <source>
        <dbReference type="EnsemblMetazoa" id="AFUN002097-PA"/>
    </source>
</evidence>
<reference evidence="4" key="1">
    <citation type="submission" date="2020-05" db="UniProtKB">
        <authorList>
            <consortium name="EnsemblMetazoa"/>
        </authorList>
    </citation>
    <scope>IDENTIFICATION</scope>
    <source>
        <strain evidence="4">FUMOZ</strain>
    </source>
</reference>
<dbReference type="AlphaFoldDB" id="A0A182R7E8"/>
<dbReference type="InterPro" id="IPR023509">
    <property type="entry name" value="DTD-like_sf"/>
</dbReference>
<dbReference type="EC" id="3.1.1.96" evidence="1"/>
<dbReference type="VEuPathDB" id="VectorBase:AFUN002097"/>
<dbReference type="GO" id="GO:0051499">
    <property type="term" value="F:D-aminoacyl-tRNA deacylase activity"/>
    <property type="evidence" value="ECO:0007669"/>
    <property type="project" value="UniProtKB-EC"/>
</dbReference>
<dbReference type="EnsemblMetazoa" id="AFUN002097-RA">
    <property type="protein sequence ID" value="AFUN002097-PA"/>
    <property type="gene ID" value="AFUN002097"/>
</dbReference>
<evidence type="ECO:0000256" key="1">
    <source>
        <dbReference type="ARBA" id="ARBA00013056"/>
    </source>
</evidence>
<dbReference type="SUPFAM" id="SSF69500">
    <property type="entry name" value="DTD-like"/>
    <property type="match status" value="1"/>
</dbReference>
<evidence type="ECO:0000256" key="3">
    <source>
        <dbReference type="ARBA" id="ARBA00048018"/>
    </source>
</evidence>
<comment type="catalytic activity">
    <reaction evidence="2">
        <text>glycyl-tRNA(Ala) + H2O = tRNA(Ala) + glycine + H(+)</text>
        <dbReference type="Rhea" id="RHEA:53744"/>
        <dbReference type="Rhea" id="RHEA-COMP:9657"/>
        <dbReference type="Rhea" id="RHEA-COMP:13640"/>
        <dbReference type="ChEBI" id="CHEBI:15377"/>
        <dbReference type="ChEBI" id="CHEBI:15378"/>
        <dbReference type="ChEBI" id="CHEBI:57305"/>
        <dbReference type="ChEBI" id="CHEBI:78442"/>
        <dbReference type="ChEBI" id="CHEBI:78522"/>
        <dbReference type="EC" id="3.1.1.96"/>
    </reaction>
</comment>